<evidence type="ECO:0000313" key="2">
    <source>
        <dbReference type="EMBL" id="CAA9384043.1"/>
    </source>
</evidence>
<name>A0A6J4NCM6_9ACTN</name>
<accession>A0A6J4NCM6</accession>
<gene>
    <name evidence="2" type="ORF">AVDCRST_MAG35-22</name>
</gene>
<dbReference type="EMBL" id="CADCUY010000006">
    <property type="protein sequence ID" value="CAA9384043.1"/>
    <property type="molecule type" value="Genomic_DNA"/>
</dbReference>
<proteinExistence type="predicted"/>
<feature type="region of interest" description="Disordered" evidence="1">
    <location>
        <begin position="1"/>
        <end position="23"/>
    </location>
</feature>
<feature type="non-terminal residue" evidence="2">
    <location>
        <position position="23"/>
    </location>
</feature>
<evidence type="ECO:0000256" key="1">
    <source>
        <dbReference type="SAM" id="MobiDB-lite"/>
    </source>
</evidence>
<reference evidence="2" key="1">
    <citation type="submission" date="2020-02" db="EMBL/GenBank/DDBJ databases">
        <authorList>
            <person name="Meier V. D."/>
        </authorList>
    </citation>
    <scope>NUCLEOTIDE SEQUENCE</scope>
    <source>
        <strain evidence="2">AVDCRST_MAG35</strain>
    </source>
</reference>
<sequence>AGRRDGRRRAGAGRAPGGLHRSL</sequence>
<feature type="compositionally biased region" description="Basic residues" evidence="1">
    <location>
        <begin position="1"/>
        <end position="11"/>
    </location>
</feature>
<organism evidence="2">
    <name type="scientific">uncultured Quadrisphaera sp</name>
    <dbReference type="NCBI Taxonomy" id="904978"/>
    <lineage>
        <taxon>Bacteria</taxon>
        <taxon>Bacillati</taxon>
        <taxon>Actinomycetota</taxon>
        <taxon>Actinomycetes</taxon>
        <taxon>Kineosporiales</taxon>
        <taxon>Kineosporiaceae</taxon>
        <taxon>Quadrisphaera</taxon>
        <taxon>environmental samples</taxon>
    </lineage>
</organism>
<feature type="non-terminal residue" evidence="2">
    <location>
        <position position="1"/>
    </location>
</feature>
<dbReference type="AlphaFoldDB" id="A0A6J4NCM6"/>
<protein>
    <submittedName>
        <fullName evidence="2">Uncharacterized protein</fullName>
    </submittedName>
</protein>